<evidence type="ECO:0000313" key="3">
    <source>
        <dbReference type="Proteomes" id="UP000631114"/>
    </source>
</evidence>
<dbReference type="Proteomes" id="UP000631114">
    <property type="component" value="Unassembled WGS sequence"/>
</dbReference>
<feature type="domain" description="25S rRNA (uridine-N(3))-methyltransferase BMT5-like" evidence="1">
    <location>
        <begin position="102"/>
        <end position="166"/>
    </location>
</feature>
<organism evidence="2 3">
    <name type="scientific">Coptis chinensis</name>
    <dbReference type="NCBI Taxonomy" id="261450"/>
    <lineage>
        <taxon>Eukaryota</taxon>
        <taxon>Viridiplantae</taxon>
        <taxon>Streptophyta</taxon>
        <taxon>Embryophyta</taxon>
        <taxon>Tracheophyta</taxon>
        <taxon>Spermatophyta</taxon>
        <taxon>Magnoliopsida</taxon>
        <taxon>Ranunculales</taxon>
        <taxon>Ranunculaceae</taxon>
        <taxon>Coptidoideae</taxon>
        <taxon>Coptis</taxon>
    </lineage>
</organism>
<dbReference type="AlphaFoldDB" id="A0A835H1P4"/>
<comment type="caution">
    <text evidence="2">The sequence shown here is derived from an EMBL/GenBank/DDBJ whole genome shotgun (WGS) entry which is preliminary data.</text>
</comment>
<evidence type="ECO:0000259" key="1">
    <source>
        <dbReference type="Pfam" id="PF10354"/>
    </source>
</evidence>
<dbReference type="Pfam" id="PF10354">
    <property type="entry name" value="BMT5-like"/>
    <property type="match status" value="2"/>
</dbReference>
<name>A0A835H1P4_9MAGN</name>
<protein>
    <recommendedName>
        <fullName evidence="1">25S rRNA (uridine-N(3))-methyltransferase BMT5-like domain-containing protein</fullName>
    </recommendedName>
</protein>
<dbReference type="InterPro" id="IPR019446">
    <property type="entry name" value="BMT5-like"/>
</dbReference>
<sequence length="189" mass="21375">MKELKFNDGGVNKLINFEMVVWGVMGFESRLSHKILLVGEGDFSFTACLANAFSSGSNMVATSLDSKTFLKKSYAEAMSNIKDLKSRGCTLIHNFDATAMWNRALVRGFMAQAKELLQNEGEIHITHKTSAIYYEWNLENLARHNGLRLIEDVQFSLTDYPGYNNKSGFGGDNNFHCYPSRTYKFGRNE</sequence>
<proteinExistence type="predicted"/>
<dbReference type="PANTHER" id="PTHR11538">
    <property type="entry name" value="PHENYLALANYL-TRNA SYNTHETASE"/>
    <property type="match status" value="1"/>
</dbReference>
<dbReference type="GO" id="GO:0070042">
    <property type="term" value="F:rRNA (uridine-N3-)-methyltransferase activity"/>
    <property type="evidence" value="ECO:0007669"/>
    <property type="project" value="InterPro"/>
</dbReference>
<gene>
    <name evidence="2" type="ORF">IFM89_029539</name>
</gene>
<dbReference type="OrthoDB" id="273345at2759"/>
<feature type="domain" description="25S rRNA (uridine-N(3))-methyltransferase BMT5-like" evidence="1">
    <location>
        <begin position="36"/>
        <end position="100"/>
    </location>
</feature>
<evidence type="ECO:0000313" key="2">
    <source>
        <dbReference type="EMBL" id="KAF9589923.1"/>
    </source>
</evidence>
<reference evidence="2 3" key="1">
    <citation type="submission" date="2020-10" db="EMBL/GenBank/DDBJ databases">
        <title>The Coptis chinensis genome and diversification of protoberbering-type alkaloids.</title>
        <authorList>
            <person name="Wang B."/>
            <person name="Shu S."/>
            <person name="Song C."/>
            <person name="Liu Y."/>
        </authorList>
    </citation>
    <scope>NUCLEOTIDE SEQUENCE [LARGE SCALE GENOMIC DNA]</scope>
    <source>
        <strain evidence="2">HL-2020</strain>
        <tissue evidence="2">Leaf</tissue>
    </source>
</reference>
<dbReference type="GO" id="GO:0070475">
    <property type="term" value="P:rRNA base methylation"/>
    <property type="evidence" value="ECO:0007669"/>
    <property type="project" value="InterPro"/>
</dbReference>
<dbReference type="GO" id="GO:0005737">
    <property type="term" value="C:cytoplasm"/>
    <property type="evidence" value="ECO:0007669"/>
    <property type="project" value="TreeGrafter"/>
</dbReference>
<dbReference type="PANTHER" id="PTHR11538:SF70">
    <property type="entry name" value="25S RRNA (URIDINE-N(3))-METHYLTRANSFERASE BMT5-LIKE DOMAIN-CONTAINING PROTEIN"/>
    <property type="match status" value="1"/>
</dbReference>
<dbReference type="EMBL" id="JADFTS010000009">
    <property type="protein sequence ID" value="KAF9589923.1"/>
    <property type="molecule type" value="Genomic_DNA"/>
</dbReference>
<accession>A0A835H1P4</accession>
<keyword evidence="3" id="KW-1185">Reference proteome</keyword>